<dbReference type="CDD" id="cd08916">
    <property type="entry name" value="TrHb3_P"/>
    <property type="match status" value="1"/>
</dbReference>
<dbReference type="AlphaFoldDB" id="B1ZNR0"/>
<dbReference type="InterPro" id="IPR012292">
    <property type="entry name" value="Globin/Proto"/>
</dbReference>
<dbReference type="EMBL" id="CP001032">
    <property type="protein sequence ID" value="ACB75430.1"/>
    <property type="molecule type" value="Genomic_DNA"/>
</dbReference>
<dbReference type="Gene3D" id="1.10.490.10">
    <property type="entry name" value="Globins"/>
    <property type="match status" value="1"/>
</dbReference>
<dbReference type="InterPro" id="IPR001486">
    <property type="entry name" value="Hemoglobin_trunc"/>
</dbReference>
<dbReference type="SUPFAM" id="SSF46458">
    <property type="entry name" value="Globin-like"/>
    <property type="match status" value="1"/>
</dbReference>
<evidence type="ECO:0000256" key="1">
    <source>
        <dbReference type="ARBA" id="ARBA00022448"/>
    </source>
</evidence>
<evidence type="ECO:0000256" key="3">
    <source>
        <dbReference type="ARBA" id="ARBA00022723"/>
    </source>
</evidence>
<protein>
    <submittedName>
        <fullName evidence="6">Globin</fullName>
    </submittedName>
</protein>
<accession>B1ZNR0</accession>
<gene>
    <name evidence="6" type="ordered locus">Oter_2147</name>
</gene>
<dbReference type="RefSeq" id="WP_012374967.1">
    <property type="nucleotide sequence ID" value="NC_010571.1"/>
</dbReference>
<evidence type="ECO:0000256" key="5">
    <source>
        <dbReference type="PIRSR" id="PIRSR601486-1"/>
    </source>
</evidence>
<evidence type="ECO:0000313" key="7">
    <source>
        <dbReference type="Proteomes" id="UP000007013"/>
    </source>
</evidence>
<dbReference type="InterPro" id="IPR009050">
    <property type="entry name" value="Globin-like_sf"/>
</dbReference>
<sequence length="144" mass="16540">MTFGEPALRCRVDLQTTTDSLFERLGGRPQLMRLLRHFYADVRQHQEIGPIFAAQISDWPAHLEKIGNFWSNVTGGPMRYDGPMPQRHFPLGLEPRHFEAWLDLWRRNCRIYLAPGEADEMIAAAEAIGERLRWLIGRNQAAGA</sequence>
<dbReference type="GO" id="GO:0020037">
    <property type="term" value="F:heme binding"/>
    <property type="evidence" value="ECO:0007669"/>
    <property type="project" value="InterPro"/>
</dbReference>
<keyword evidence="1" id="KW-0813">Transport</keyword>
<evidence type="ECO:0000256" key="2">
    <source>
        <dbReference type="ARBA" id="ARBA00022617"/>
    </source>
</evidence>
<feature type="binding site" description="distal binding residue" evidence="5">
    <location>
        <position position="88"/>
    </location>
    <ligand>
        <name>heme</name>
        <dbReference type="ChEBI" id="CHEBI:30413"/>
    </ligand>
    <ligandPart>
        <name>Fe</name>
        <dbReference type="ChEBI" id="CHEBI:18248"/>
    </ligandPart>
</feature>
<dbReference type="GO" id="GO:0019825">
    <property type="term" value="F:oxygen binding"/>
    <property type="evidence" value="ECO:0007669"/>
    <property type="project" value="InterPro"/>
</dbReference>
<dbReference type="Pfam" id="PF01152">
    <property type="entry name" value="Bac_globin"/>
    <property type="match status" value="1"/>
</dbReference>
<dbReference type="HOGENOM" id="CLU_104957_4_1_0"/>
<dbReference type="Proteomes" id="UP000007013">
    <property type="component" value="Chromosome"/>
</dbReference>
<keyword evidence="4 5" id="KW-0408">Iron</keyword>
<name>B1ZNR0_OPITP</name>
<evidence type="ECO:0000313" key="6">
    <source>
        <dbReference type="EMBL" id="ACB75430.1"/>
    </source>
</evidence>
<dbReference type="STRING" id="452637.Oter_2147"/>
<reference evidence="6 7" key="1">
    <citation type="journal article" date="2011" name="J. Bacteriol.">
        <title>Genome sequence of the verrucomicrobium Opitutus terrae PB90-1, an abundant inhabitant of rice paddy soil ecosystems.</title>
        <authorList>
            <person name="van Passel M.W."/>
            <person name="Kant R."/>
            <person name="Palva A."/>
            <person name="Copeland A."/>
            <person name="Lucas S."/>
            <person name="Lapidus A."/>
            <person name="Glavina del Rio T."/>
            <person name="Pitluck S."/>
            <person name="Goltsman E."/>
            <person name="Clum A."/>
            <person name="Sun H."/>
            <person name="Schmutz J."/>
            <person name="Larimer F.W."/>
            <person name="Land M.L."/>
            <person name="Hauser L."/>
            <person name="Kyrpides N."/>
            <person name="Mikhailova N."/>
            <person name="Richardson P.P."/>
            <person name="Janssen P.H."/>
            <person name="de Vos W.M."/>
            <person name="Smidt H."/>
        </authorList>
    </citation>
    <scope>NUCLEOTIDE SEQUENCE [LARGE SCALE GENOMIC DNA]</scope>
    <source>
        <strain evidence="7">DSM 11246 / JCM 15787 / PB90-1</strain>
    </source>
</reference>
<dbReference type="eggNOG" id="COG2346">
    <property type="taxonomic scope" value="Bacteria"/>
</dbReference>
<keyword evidence="7" id="KW-1185">Reference proteome</keyword>
<dbReference type="KEGG" id="ote:Oter_2147"/>
<proteinExistence type="predicted"/>
<keyword evidence="3 5" id="KW-0479">Metal-binding</keyword>
<dbReference type="GO" id="GO:0046872">
    <property type="term" value="F:metal ion binding"/>
    <property type="evidence" value="ECO:0007669"/>
    <property type="project" value="UniProtKB-KW"/>
</dbReference>
<keyword evidence="2 5" id="KW-0349">Heme</keyword>
<organism evidence="6 7">
    <name type="scientific">Opitutus terrae (strain DSM 11246 / JCM 15787 / PB90-1)</name>
    <dbReference type="NCBI Taxonomy" id="452637"/>
    <lineage>
        <taxon>Bacteria</taxon>
        <taxon>Pseudomonadati</taxon>
        <taxon>Verrucomicrobiota</taxon>
        <taxon>Opitutia</taxon>
        <taxon>Opitutales</taxon>
        <taxon>Opitutaceae</taxon>
        <taxon>Opitutus</taxon>
    </lineage>
</organism>
<evidence type="ECO:0000256" key="4">
    <source>
        <dbReference type="ARBA" id="ARBA00023004"/>
    </source>
</evidence>